<dbReference type="Proteomes" id="UP000187209">
    <property type="component" value="Unassembled WGS sequence"/>
</dbReference>
<evidence type="ECO:0000313" key="1">
    <source>
        <dbReference type="EMBL" id="OMJ68124.1"/>
    </source>
</evidence>
<protein>
    <submittedName>
        <fullName evidence="1">Uncharacterized protein</fullName>
    </submittedName>
</protein>
<dbReference type="EMBL" id="MPUH01001381">
    <property type="protein sequence ID" value="OMJ68124.1"/>
    <property type="molecule type" value="Genomic_DNA"/>
</dbReference>
<comment type="caution">
    <text evidence="1">The sequence shown here is derived from an EMBL/GenBank/DDBJ whole genome shotgun (WGS) entry which is preliminary data.</text>
</comment>
<gene>
    <name evidence="1" type="ORF">SteCoe_34510</name>
</gene>
<sequence>MALSSVGRAFAYLLGVRPRVLIRKYRKVQPNSYLQAKLETFVMISKAENFPVRRAIRGFRLNTKFLLESVKEDLRSVFEPVQSGPMVKQYGNVKCKALHRVSVRTVLQAVSTTESVEIQEELDVLNTTHSSIIESEEISLLK</sequence>
<accession>A0A1R2AUC2</accession>
<organism evidence="1 2">
    <name type="scientific">Stentor coeruleus</name>
    <dbReference type="NCBI Taxonomy" id="5963"/>
    <lineage>
        <taxon>Eukaryota</taxon>
        <taxon>Sar</taxon>
        <taxon>Alveolata</taxon>
        <taxon>Ciliophora</taxon>
        <taxon>Postciliodesmatophora</taxon>
        <taxon>Heterotrichea</taxon>
        <taxon>Heterotrichida</taxon>
        <taxon>Stentoridae</taxon>
        <taxon>Stentor</taxon>
    </lineage>
</organism>
<evidence type="ECO:0000313" key="2">
    <source>
        <dbReference type="Proteomes" id="UP000187209"/>
    </source>
</evidence>
<name>A0A1R2AUC2_9CILI</name>
<proteinExistence type="predicted"/>
<keyword evidence="2" id="KW-1185">Reference proteome</keyword>
<dbReference type="AlphaFoldDB" id="A0A1R2AUC2"/>
<reference evidence="1 2" key="1">
    <citation type="submission" date="2016-11" db="EMBL/GenBank/DDBJ databases">
        <title>The macronuclear genome of Stentor coeruleus: a giant cell with tiny introns.</title>
        <authorList>
            <person name="Slabodnick M."/>
            <person name="Ruby J.G."/>
            <person name="Reiff S.B."/>
            <person name="Swart E.C."/>
            <person name="Gosai S."/>
            <person name="Prabakaran S."/>
            <person name="Witkowska E."/>
            <person name="Larue G.E."/>
            <person name="Fisher S."/>
            <person name="Freeman R.M."/>
            <person name="Gunawardena J."/>
            <person name="Chu W."/>
            <person name="Stover N.A."/>
            <person name="Gregory B.D."/>
            <person name="Nowacki M."/>
            <person name="Derisi J."/>
            <person name="Roy S.W."/>
            <person name="Marshall W.F."/>
            <person name="Sood P."/>
        </authorList>
    </citation>
    <scope>NUCLEOTIDE SEQUENCE [LARGE SCALE GENOMIC DNA]</scope>
    <source>
        <strain evidence="1">WM001</strain>
    </source>
</reference>